<evidence type="ECO:0000313" key="3">
    <source>
        <dbReference type="Proteomes" id="UP000681317"/>
    </source>
</evidence>
<evidence type="ECO:0000313" key="2">
    <source>
        <dbReference type="EMBL" id="BCT93163.1"/>
    </source>
</evidence>
<accession>A0ABN6G019</accession>
<reference evidence="2 3" key="1">
    <citation type="submission" date="2021-03" db="EMBL/GenBank/DDBJ databases">
        <title>Complete Genome Sequences of Two Lysobacter Strains Isolated from Sea Water (Lysobacter caseinilyticus) and Soil (Lysobacter helvus) in South Korea.</title>
        <authorList>
            <person name="Watanabe Y."/>
            <person name="Arakawa K."/>
        </authorList>
    </citation>
    <scope>NUCLEOTIDE SEQUENCE [LARGE SCALE GENOMIC DNA]</scope>
    <source>
        <strain evidence="2 3">KVB24</strain>
    </source>
</reference>
<name>A0ABN6G019_9GAMM</name>
<feature type="region of interest" description="Disordered" evidence="1">
    <location>
        <begin position="57"/>
        <end position="92"/>
    </location>
</feature>
<organism evidence="2 3">
    <name type="scientific">Noviluteimonas caseinilytica</name>
    <dbReference type="NCBI Taxonomy" id="2675101"/>
    <lineage>
        <taxon>Bacteria</taxon>
        <taxon>Pseudomonadati</taxon>
        <taxon>Pseudomonadota</taxon>
        <taxon>Gammaproteobacteria</taxon>
        <taxon>Lysobacterales</taxon>
        <taxon>Lysobacteraceae</taxon>
        <taxon>Noviluteimonas</taxon>
    </lineage>
</organism>
<feature type="compositionally biased region" description="Basic and acidic residues" evidence="1">
    <location>
        <begin position="79"/>
        <end position="92"/>
    </location>
</feature>
<sequence>MRISASGHHASWFQKKGPEFIRAVKGFHIQAGTGVSLSSCLRYALRPIERVRVRTNSGMDGDTCRRPSRTGQKSYWTMKRTERGAWKDAGVR</sequence>
<keyword evidence="3" id="KW-1185">Reference proteome</keyword>
<gene>
    <name evidence="2" type="ORF">LYSCAS_21870</name>
</gene>
<dbReference type="EMBL" id="AP024545">
    <property type="protein sequence ID" value="BCT93163.1"/>
    <property type="molecule type" value="Genomic_DNA"/>
</dbReference>
<dbReference type="Proteomes" id="UP000681317">
    <property type="component" value="Chromosome"/>
</dbReference>
<protein>
    <submittedName>
        <fullName evidence="2">Uncharacterized protein</fullName>
    </submittedName>
</protein>
<evidence type="ECO:0000256" key="1">
    <source>
        <dbReference type="SAM" id="MobiDB-lite"/>
    </source>
</evidence>
<proteinExistence type="predicted"/>